<dbReference type="InterPro" id="IPR048295">
    <property type="entry name" value="DUF4785_C"/>
</dbReference>
<dbReference type="Gene3D" id="2.60.120.1370">
    <property type="match status" value="1"/>
</dbReference>
<sequence>MKTRHLMFLSILWLTQLHAITLPTAPVTPYDCKQCEGLSHDELNTSWLTEDKPFDEEIIHSRISRKFRIKATAEQLNKGVVIYTQAPSAVIHITSASQLTSKPEFYITSHKGEKLKLQEASSLFSKDESLQNTVFSDGLLALQLKEEVGAGRLILSSTPGTLKGNEGPFIISVYDKDAPTYLKIETDKARYRHGDQLKLTVRLSDKDFNYPIDDINATLISPTGDPIELNLKQTNDNLYEAKVDLQSDKNSQGENWYIEVETSTVINNETIVRHAHTAFSYVIPSAAIRKIKTQIGKPFSFSAKVEVATGSRYAVEAVLFGSDAQGALHPITTVQSAAWLAPGKHDIHFSFDSDLKSDYKAPYYVGYLHLIDFGQLKPVYEHNQPIELTALG</sequence>
<feature type="domain" description="DUF4785" evidence="3">
    <location>
        <begin position="179"/>
        <end position="282"/>
    </location>
</feature>
<dbReference type="PATRIC" id="fig|45067.4.peg.1976"/>
<organism evidence="5 6">
    <name type="scientific">Legionella lansingensis</name>
    <dbReference type="NCBI Taxonomy" id="45067"/>
    <lineage>
        <taxon>Bacteria</taxon>
        <taxon>Pseudomonadati</taxon>
        <taxon>Pseudomonadota</taxon>
        <taxon>Gammaproteobacteria</taxon>
        <taxon>Legionellales</taxon>
        <taxon>Legionellaceae</taxon>
        <taxon>Legionella</taxon>
    </lineage>
</organism>
<dbReference type="RefSeq" id="WP_028374276.1">
    <property type="nucleotide sequence ID" value="NZ_CAAAJD010000033.1"/>
</dbReference>
<name>A0A0W0VJV2_9GAMM</name>
<dbReference type="Pfam" id="PF16024">
    <property type="entry name" value="DUF4785_1st"/>
    <property type="match status" value="1"/>
</dbReference>
<dbReference type="Gene3D" id="2.60.40.1930">
    <property type="match status" value="1"/>
</dbReference>
<feature type="signal peptide" evidence="1">
    <location>
        <begin position="1"/>
        <end position="19"/>
    </location>
</feature>
<gene>
    <name evidence="5" type="ORF">Llan_1887</name>
</gene>
<dbReference type="Pfam" id="PF20942">
    <property type="entry name" value="DUF4785_2nd"/>
    <property type="match status" value="1"/>
</dbReference>
<comment type="caution">
    <text evidence="5">The sequence shown here is derived from an EMBL/GenBank/DDBJ whole genome shotgun (WGS) entry which is preliminary data.</text>
</comment>
<evidence type="ECO:0000259" key="2">
    <source>
        <dbReference type="Pfam" id="PF16024"/>
    </source>
</evidence>
<evidence type="ECO:0008006" key="7">
    <source>
        <dbReference type="Google" id="ProtNLM"/>
    </source>
</evidence>
<feature type="domain" description="DUF4785" evidence="2">
    <location>
        <begin position="34"/>
        <end position="175"/>
    </location>
</feature>
<protein>
    <recommendedName>
        <fullName evidence="7">DUF4785 domain-containing protein</fullName>
    </recommendedName>
</protein>
<reference evidence="5 6" key="1">
    <citation type="submission" date="2015-11" db="EMBL/GenBank/DDBJ databases">
        <title>Genomic analysis of 38 Legionella species identifies large and diverse effector repertoires.</title>
        <authorList>
            <person name="Burstein D."/>
            <person name="Amaro F."/>
            <person name="Zusman T."/>
            <person name="Lifshitz Z."/>
            <person name="Cohen O."/>
            <person name="Gilbert J.A."/>
            <person name="Pupko T."/>
            <person name="Shuman H.A."/>
            <person name="Segal G."/>
        </authorList>
    </citation>
    <scope>NUCLEOTIDE SEQUENCE [LARGE SCALE GENOMIC DNA]</scope>
    <source>
        <strain evidence="5 6">ATCC 49751</strain>
    </source>
</reference>
<keyword evidence="1" id="KW-0732">Signal</keyword>
<dbReference type="AlphaFoldDB" id="A0A0W0VJV2"/>
<evidence type="ECO:0000313" key="6">
    <source>
        <dbReference type="Proteomes" id="UP000054869"/>
    </source>
</evidence>
<proteinExistence type="predicted"/>
<dbReference type="eggNOG" id="ENOG5031DBA">
    <property type="taxonomic scope" value="Bacteria"/>
</dbReference>
<dbReference type="InterPro" id="IPR031979">
    <property type="entry name" value="DUF4785_N"/>
</dbReference>
<dbReference type="OrthoDB" id="5646881at2"/>
<dbReference type="Proteomes" id="UP000054869">
    <property type="component" value="Unassembled WGS sequence"/>
</dbReference>
<evidence type="ECO:0000313" key="5">
    <source>
        <dbReference type="EMBL" id="KTD20386.1"/>
    </source>
</evidence>
<evidence type="ECO:0000259" key="3">
    <source>
        <dbReference type="Pfam" id="PF20942"/>
    </source>
</evidence>
<dbReference type="STRING" id="45067.Llan_1887"/>
<dbReference type="InterPro" id="IPR048296">
    <property type="entry name" value="DUF4785_central"/>
</dbReference>
<feature type="chain" id="PRO_5006914851" description="DUF4785 domain-containing protein" evidence="1">
    <location>
        <begin position="20"/>
        <end position="392"/>
    </location>
</feature>
<evidence type="ECO:0000256" key="1">
    <source>
        <dbReference type="SAM" id="SignalP"/>
    </source>
</evidence>
<dbReference type="Pfam" id="PF20943">
    <property type="entry name" value="DUF4785_3rd"/>
    <property type="match status" value="1"/>
</dbReference>
<accession>A0A0W0VJV2</accession>
<dbReference type="EMBL" id="LNYI01000041">
    <property type="protein sequence ID" value="KTD20386.1"/>
    <property type="molecule type" value="Genomic_DNA"/>
</dbReference>
<keyword evidence="6" id="KW-1185">Reference proteome</keyword>
<evidence type="ECO:0000259" key="4">
    <source>
        <dbReference type="Pfam" id="PF20943"/>
    </source>
</evidence>
<feature type="domain" description="DUF4785" evidence="4">
    <location>
        <begin position="285"/>
        <end position="388"/>
    </location>
</feature>